<dbReference type="RefSeq" id="WP_008789002.1">
    <property type="nucleotide sequence ID" value="NZ_AKCB01000001.1"/>
</dbReference>
<dbReference type="InterPro" id="IPR038750">
    <property type="entry name" value="YczE/YyaS-like"/>
</dbReference>
<reference evidence="2 3" key="1">
    <citation type="submission" date="2010-12" db="EMBL/GenBank/DDBJ databases">
        <title>The Genome Sequence of Coprobacillus sp. strain 29_1.</title>
        <authorList>
            <consortium name="The Broad Institute Genome Sequencing Platform"/>
            <person name="Earl A."/>
            <person name="Ward D."/>
            <person name="Feldgarden M."/>
            <person name="Gevers D."/>
            <person name="Daigneault M."/>
            <person name="Sibley C.D."/>
            <person name="White A."/>
            <person name="Strauss J."/>
            <person name="Allen-Vercoe E."/>
            <person name="Young S.K."/>
            <person name="Zeng Q."/>
            <person name="Gargeya S."/>
            <person name="Fitzgerald M."/>
            <person name="Haas B."/>
            <person name="Abouelleil A."/>
            <person name="Alvarado L."/>
            <person name="Arachchi H.M."/>
            <person name="Berlin A."/>
            <person name="Brown A."/>
            <person name="Chapman S.B."/>
            <person name="Chen Z."/>
            <person name="Dunbar C."/>
            <person name="Freedman E."/>
            <person name="Gearin G."/>
            <person name="Gellesch M."/>
            <person name="Goldberg J."/>
            <person name="Griggs A."/>
            <person name="Gujja S."/>
            <person name="Heilman E."/>
            <person name="Heiman D."/>
            <person name="Howarth C."/>
            <person name="Larson L."/>
            <person name="Lui A."/>
            <person name="MacDonald P.J.P."/>
            <person name="Mehta T."/>
            <person name="Montmayeur A."/>
            <person name="Murphy C."/>
            <person name="Neiman D."/>
            <person name="Pearson M."/>
            <person name="Priest M."/>
            <person name="Roberts A."/>
            <person name="Saif S."/>
            <person name="Shea T."/>
            <person name="Shenoy N."/>
            <person name="Sisk P."/>
            <person name="Stolte C."/>
            <person name="Sykes S."/>
            <person name="White J."/>
            <person name="Yandava C."/>
            <person name="Nusbaum C."/>
            <person name="Birren B."/>
        </authorList>
    </citation>
    <scope>NUCLEOTIDE SEQUENCE [LARGE SCALE GENOMIC DNA]</scope>
    <source>
        <strain evidence="2 3">29_1</strain>
    </source>
</reference>
<dbReference type="EMBL" id="ADKX01000033">
    <property type="protein sequence ID" value="EFW04776.1"/>
    <property type="molecule type" value="Genomic_DNA"/>
</dbReference>
<protein>
    <recommendedName>
        <fullName evidence="4">Integral membrane protein</fullName>
    </recommendedName>
</protein>
<name>E7GAW0_9FIRM</name>
<evidence type="ECO:0000256" key="1">
    <source>
        <dbReference type="SAM" id="Phobius"/>
    </source>
</evidence>
<dbReference type="AlphaFoldDB" id="E7GAW0"/>
<dbReference type="Proteomes" id="UP000003157">
    <property type="component" value="Unassembled WGS sequence"/>
</dbReference>
<dbReference type="PANTHER" id="PTHR40078">
    <property type="entry name" value="INTEGRAL MEMBRANE PROTEIN-RELATED"/>
    <property type="match status" value="1"/>
</dbReference>
<dbReference type="GeneID" id="78229846"/>
<accession>E7GAW0</accession>
<dbReference type="Pfam" id="PF19700">
    <property type="entry name" value="DUF6198"/>
    <property type="match status" value="1"/>
</dbReference>
<dbReference type="eggNOG" id="COG2364">
    <property type="taxonomic scope" value="Bacteria"/>
</dbReference>
<sequence length="198" mass="21904">MRLHQEILLCLGATFCVAIGICLYTDCQLGADSITVFLDGMNKTTGLSISLIDQMLVIIMFISAYFINKHNIGICTIIHTVTIGILIMFASLFITPLELTKQSLFVRCLGVLLAELCFCFGFASMQKLSSGMATADAFIYGIVEKTHLSYIKIHFIFDSVYFIIGYLLGGIIGIGSIVYVLTSGWITFQIKKRIDKVI</sequence>
<keyword evidence="1" id="KW-0812">Transmembrane</keyword>
<feature type="transmembrane region" description="Helical" evidence="1">
    <location>
        <begin position="74"/>
        <end position="92"/>
    </location>
</feature>
<evidence type="ECO:0000313" key="3">
    <source>
        <dbReference type="Proteomes" id="UP000003157"/>
    </source>
</evidence>
<evidence type="ECO:0008006" key="4">
    <source>
        <dbReference type="Google" id="ProtNLM"/>
    </source>
</evidence>
<feature type="transmembrane region" description="Helical" evidence="1">
    <location>
        <begin position="46"/>
        <end position="67"/>
    </location>
</feature>
<dbReference type="HOGENOM" id="CLU_083843_1_1_9"/>
<feature type="transmembrane region" description="Helical" evidence="1">
    <location>
        <begin position="7"/>
        <end position="26"/>
    </location>
</feature>
<dbReference type="OrthoDB" id="1654151at2"/>
<dbReference type="STRING" id="100884.GCA_000269565_01997"/>
<dbReference type="PANTHER" id="PTHR40078:SF1">
    <property type="entry name" value="INTEGRAL MEMBRANE PROTEIN"/>
    <property type="match status" value="1"/>
</dbReference>
<proteinExistence type="predicted"/>
<feature type="transmembrane region" description="Helical" evidence="1">
    <location>
        <begin position="163"/>
        <end position="188"/>
    </location>
</feature>
<keyword evidence="3" id="KW-1185">Reference proteome</keyword>
<organism evidence="2 3">
    <name type="scientific">Coprobacillus cateniformis</name>
    <dbReference type="NCBI Taxonomy" id="100884"/>
    <lineage>
        <taxon>Bacteria</taxon>
        <taxon>Bacillati</taxon>
        <taxon>Bacillota</taxon>
        <taxon>Erysipelotrichia</taxon>
        <taxon>Erysipelotrichales</taxon>
        <taxon>Coprobacillaceae</taxon>
        <taxon>Coprobacillus</taxon>
    </lineage>
</organism>
<feature type="transmembrane region" description="Helical" evidence="1">
    <location>
        <begin position="104"/>
        <end position="125"/>
    </location>
</feature>
<keyword evidence="1" id="KW-0472">Membrane</keyword>
<evidence type="ECO:0000313" key="2">
    <source>
        <dbReference type="EMBL" id="EFW04776.1"/>
    </source>
</evidence>
<comment type="caution">
    <text evidence="2">The sequence shown here is derived from an EMBL/GenBank/DDBJ whole genome shotgun (WGS) entry which is preliminary data.</text>
</comment>
<gene>
    <name evidence="2" type="ORF">HMPREF9488_01900</name>
</gene>
<keyword evidence="1" id="KW-1133">Transmembrane helix</keyword>